<protein>
    <submittedName>
        <fullName evidence="1">Uncharacterized protein</fullName>
    </submittedName>
</protein>
<evidence type="ECO:0000313" key="1">
    <source>
        <dbReference type="EMBL" id="MDR7294680.1"/>
    </source>
</evidence>
<feature type="non-terminal residue" evidence="1">
    <location>
        <position position="65"/>
    </location>
</feature>
<reference evidence="1 2" key="1">
    <citation type="submission" date="2023-07" db="EMBL/GenBank/DDBJ databases">
        <title>Sorghum-associated microbial communities from plants grown in Nebraska, USA.</title>
        <authorList>
            <person name="Schachtman D."/>
        </authorList>
    </citation>
    <scope>NUCLEOTIDE SEQUENCE [LARGE SCALE GENOMIC DNA]</scope>
    <source>
        <strain evidence="1 2">BE310</strain>
    </source>
</reference>
<gene>
    <name evidence="1" type="ORF">J2X16_000001</name>
</gene>
<organism evidence="1 2">
    <name type="scientific">Pelomonas aquatica</name>
    <dbReference type="NCBI Taxonomy" id="431058"/>
    <lineage>
        <taxon>Bacteria</taxon>
        <taxon>Pseudomonadati</taxon>
        <taxon>Pseudomonadota</taxon>
        <taxon>Betaproteobacteria</taxon>
        <taxon>Burkholderiales</taxon>
        <taxon>Sphaerotilaceae</taxon>
        <taxon>Roseateles</taxon>
    </lineage>
</organism>
<sequence>MHPPLLDTRNFRPLRLACNMVTYAHHFFLKERNSVPADVNLSHRTDPIVSQGWKPQAQACGLWMS</sequence>
<accession>A0ABU1Z248</accession>
<dbReference type="EMBL" id="JAVDXQ010000001">
    <property type="protein sequence ID" value="MDR7294680.1"/>
    <property type="molecule type" value="Genomic_DNA"/>
</dbReference>
<name>A0ABU1Z248_9BURK</name>
<keyword evidence="2" id="KW-1185">Reference proteome</keyword>
<dbReference type="Proteomes" id="UP001180536">
    <property type="component" value="Unassembled WGS sequence"/>
</dbReference>
<comment type="caution">
    <text evidence="1">The sequence shown here is derived from an EMBL/GenBank/DDBJ whole genome shotgun (WGS) entry which is preliminary data.</text>
</comment>
<evidence type="ECO:0000313" key="2">
    <source>
        <dbReference type="Proteomes" id="UP001180536"/>
    </source>
</evidence>
<proteinExistence type="predicted"/>